<dbReference type="Pfam" id="PF10948">
    <property type="entry name" value="DUF2635"/>
    <property type="match status" value="1"/>
</dbReference>
<dbReference type="Proteomes" id="UP000285648">
    <property type="component" value="Unassembled WGS sequence"/>
</dbReference>
<evidence type="ECO:0000313" key="1">
    <source>
        <dbReference type="EMBL" id="RLM27507.1"/>
    </source>
</evidence>
<name>A0A421DSS4_9GAMM</name>
<sequence length="64" mass="7058">MKTKHLKPKGGVGVKVRKPDGTYLKDDGEDLPLSSYWLRRIAEGDLEVTDVVTVTATKSTKAEK</sequence>
<protein>
    <recommendedName>
        <fullName evidence="3">DUF2635 domain-containing protein</fullName>
    </recommendedName>
</protein>
<evidence type="ECO:0000313" key="2">
    <source>
        <dbReference type="Proteomes" id="UP000285648"/>
    </source>
</evidence>
<dbReference type="InterPro" id="IPR024400">
    <property type="entry name" value="DUF2635"/>
</dbReference>
<organism evidence="1 2">
    <name type="scientific">Brenneria alni</name>
    <dbReference type="NCBI Taxonomy" id="71656"/>
    <lineage>
        <taxon>Bacteria</taxon>
        <taxon>Pseudomonadati</taxon>
        <taxon>Pseudomonadota</taxon>
        <taxon>Gammaproteobacteria</taxon>
        <taxon>Enterobacterales</taxon>
        <taxon>Pectobacteriaceae</taxon>
        <taxon>Brenneria</taxon>
    </lineage>
</organism>
<dbReference type="OrthoDB" id="8689507at2"/>
<keyword evidence="2" id="KW-1185">Reference proteome</keyword>
<gene>
    <name evidence="1" type="ORF">BIY29_02385</name>
</gene>
<proteinExistence type="predicted"/>
<accession>A0A421DSS4</accession>
<dbReference type="AlphaFoldDB" id="A0A421DSS4"/>
<evidence type="ECO:0008006" key="3">
    <source>
        <dbReference type="Google" id="ProtNLM"/>
    </source>
</evidence>
<reference evidence="1 2" key="1">
    <citation type="submission" date="2016-09" db="EMBL/GenBank/DDBJ databases">
        <authorList>
            <person name="Doonan J."/>
            <person name="Pachebat J.A."/>
            <person name="Golyshin P.N."/>
            <person name="Denman S."/>
            <person name="Mcdonald J.E."/>
        </authorList>
    </citation>
    <scope>NUCLEOTIDE SEQUENCE [LARGE SCALE GENOMIC DNA]</scope>
    <source>
        <strain evidence="1 2">NCPPB 3934</strain>
    </source>
</reference>
<dbReference type="RefSeq" id="WP_121573453.1">
    <property type="nucleotide sequence ID" value="NZ_MJLZ01000003.1"/>
</dbReference>
<dbReference type="EMBL" id="MJLZ01000003">
    <property type="protein sequence ID" value="RLM27507.1"/>
    <property type="molecule type" value="Genomic_DNA"/>
</dbReference>
<comment type="caution">
    <text evidence="1">The sequence shown here is derived from an EMBL/GenBank/DDBJ whole genome shotgun (WGS) entry which is preliminary data.</text>
</comment>